<dbReference type="EMBL" id="ASHM01215652">
    <property type="protein sequence ID" value="PNX67749.1"/>
    <property type="molecule type" value="Genomic_DNA"/>
</dbReference>
<accession>A0A2K3KNB1</accession>
<dbReference type="PANTHER" id="PTHR48462">
    <property type="entry name" value="PROTEIN, PUTATIVE-RELATED"/>
    <property type="match status" value="1"/>
</dbReference>
<organism evidence="1 2">
    <name type="scientific">Trifolium pratense</name>
    <name type="common">Red clover</name>
    <dbReference type="NCBI Taxonomy" id="57577"/>
    <lineage>
        <taxon>Eukaryota</taxon>
        <taxon>Viridiplantae</taxon>
        <taxon>Streptophyta</taxon>
        <taxon>Embryophyta</taxon>
        <taxon>Tracheophyta</taxon>
        <taxon>Spermatophyta</taxon>
        <taxon>Magnoliopsida</taxon>
        <taxon>eudicotyledons</taxon>
        <taxon>Gunneridae</taxon>
        <taxon>Pentapetalae</taxon>
        <taxon>rosids</taxon>
        <taxon>fabids</taxon>
        <taxon>Fabales</taxon>
        <taxon>Fabaceae</taxon>
        <taxon>Papilionoideae</taxon>
        <taxon>50 kb inversion clade</taxon>
        <taxon>NPAAA clade</taxon>
        <taxon>Hologalegina</taxon>
        <taxon>IRL clade</taxon>
        <taxon>Trifolieae</taxon>
        <taxon>Trifolium</taxon>
    </lineage>
</organism>
<protein>
    <submittedName>
        <fullName evidence="1">Uncharacterized protein</fullName>
    </submittedName>
</protein>
<feature type="non-terminal residue" evidence="1">
    <location>
        <position position="60"/>
    </location>
</feature>
<comment type="caution">
    <text evidence="1">The sequence shown here is derived from an EMBL/GenBank/DDBJ whole genome shotgun (WGS) entry which is preliminary data.</text>
</comment>
<gene>
    <name evidence="1" type="ORF">L195_g063665</name>
</gene>
<reference evidence="1 2" key="1">
    <citation type="journal article" date="2014" name="Am. J. Bot.">
        <title>Genome assembly and annotation for red clover (Trifolium pratense; Fabaceae).</title>
        <authorList>
            <person name="Istvanek J."/>
            <person name="Jaros M."/>
            <person name="Krenek A."/>
            <person name="Repkova J."/>
        </authorList>
    </citation>
    <scope>NUCLEOTIDE SEQUENCE [LARGE SCALE GENOMIC DNA]</scope>
    <source>
        <strain evidence="2">cv. Tatra</strain>
        <tissue evidence="1">Young leaves</tissue>
    </source>
</reference>
<evidence type="ECO:0000313" key="2">
    <source>
        <dbReference type="Proteomes" id="UP000236291"/>
    </source>
</evidence>
<evidence type="ECO:0000313" key="1">
    <source>
        <dbReference type="EMBL" id="PNX67749.1"/>
    </source>
</evidence>
<dbReference type="Proteomes" id="UP000236291">
    <property type="component" value="Unassembled WGS sequence"/>
</dbReference>
<name>A0A2K3KNB1_TRIPR</name>
<dbReference type="AlphaFoldDB" id="A0A2K3KNB1"/>
<sequence length="60" mass="6735">MQLLPKSRDPQSELLLLKSCMGIVNLFFGLRTCQPIYIEEAVVLFDKELRVAVENIVVGG</sequence>
<reference evidence="1 2" key="2">
    <citation type="journal article" date="2017" name="Front. Plant Sci.">
        <title>Gene Classification and Mining of Molecular Markers Useful in Red Clover (Trifolium pratense) Breeding.</title>
        <authorList>
            <person name="Istvanek J."/>
            <person name="Dluhosova J."/>
            <person name="Dluhos P."/>
            <person name="Patkova L."/>
            <person name="Nedelnik J."/>
            <person name="Repkova J."/>
        </authorList>
    </citation>
    <scope>NUCLEOTIDE SEQUENCE [LARGE SCALE GENOMIC DNA]</scope>
    <source>
        <strain evidence="2">cv. Tatra</strain>
        <tissue evidence="1">Young leaves</tissue>
    </source>
</reference>
<proteinExistence type="predicted"/>
<dbReference type="PANTHER" id="PTHR48462:SF1">
    <property type="entry name" value="PROTEIN, PUTATIVE-RELATED"/>
    <property type="match status" value="1"/>
</dbReference>